<reference evidence="1 2" key="1">
    <citation type="submission" date="2018-06" db="EMBL/GenBank/DDBJ databases">
        <title>Comparative genomics reveals the genomic features of Rhizophagus irregularis, R. cerebriforme, R. diaphanum and Gigaspora rosea, and their symbiotic lifestyle signature.</title>
        <authorList>
            <person name="Morin E."/>
            <person name="San Clemente H."/>
            <person name="Chen E.C.H."/>
            <person name="De La Providencia I."/>
            <person name="Hainaut M."/>
            <person name="Kuo A."/>
            <person name="Kohler A."/>
            <person name="Murat C."/>
            <person name="Tang N."/>
            <person name="Roy S."/>
            <person name="Loubradou J."/>
            <person name="Henrissat B."/>
            <person name="Grigoriev I.V."/>
            <person name="Corradi N."/>
            <person name="Roux C."/>
            <person name="Martin F.M."/>
        </authorList>
    </citation>
    <scope>NUCLEOTIDE SEQUENCE [LARGE SCALE GENOMIC DNA]</scope>
    <source>
        <strain evidence="1 2">DAOM 194757</strain>
    </source>
</reference>
<name>A0A397VM23_9GLOM</name>
<dbReference type="Proteomes" id="UP000266673">
    <property type="component" value="Unassembled WGS sequence"/>
</dbReference>
<dbReference type="OrthoDB" id="5330842at2759"/>
<comment type="caution">
    <text evidence="1">The sequence shown here is derived from an EMBL/GenBank/DDBJ whole genome shotgun (WGS) entry which is preliminary data.</text>
</comment>
<dbReference type="EMBL" id="QKWP01000312">
    <property type="protein sequence ID" value="RIB22377.1"/>
    <property type="molecule type" value="Genomic_DNA"/>
</dbReference>
<gene>
    <name evidence="1" type="ORF">C2G38_2174140</name>
</gene>
<dbReference type="AlphaFoldDB" id="A0A397VM23"/>
<proteinExistence type="predicted"/>
<keyword evidence="2" id="KW-1185">Reference proteome</keyword>
<accession>A0A397VM23</accession>
<sequence>MSVLSSYRVADLVSNKGLNIAGVPSTIDLFLFPMLSSVRESRRGFTDVQERVIIFKNADSEYTAFEFCTKKISIADIGCDILDEIHKFPFPVQQMLGAEACAVEGRIEKDKPAP</sequence>
<organism evidence="1 2">
    <name type="scientific">Gigaspora rosea</name>
    <dbReference type="NCBI Taxonomy" id="44941"/>
    <lineage>
        <taxon>Eukaryota</taxon>
        <taxon>Fungi</taxon>
        <taxon>Fungi incertae sedis</taxon>
        <taxon>Mucoromycota</taxon>
        <taxon>Glomeromycotina</taxon>
        <taxon>Glomeromycetes</taxon>
        <taxon>Diversisporales</taxon>
        <taxon>Gigasporaceae</taxon>
        <taxon>Gigaspora</taxon>
    </lineage>
</organism>
<evidence type="ECO:0000313" key="2">
    <source>
        <dbReference type="Proteomes" id="UP000266673"/>
    </source>
</evidence>
<protein>
    <submittedName>
        <fullName evidence="1">Uncharacterized protein</fullName>
    </submittedName>
</protein>
<evidence type="ECO:0000313" key="1">
    <source>
        <dbReference type="EMBL" id="RIB22377.1"/>
    </source>
</evidence>